<name>A0ABP0UIG1_9BRYO</name>
<evidence type="ECO:0000256" key="4">
    <source>
        <dbReference type="ARBA" id="ARBA00023133"/>
    </source>
</evidence>
<dbReference type="InterPro" id="IPR019772">
    <property type="entry name" value="Ferrochelatase_AS"/>
</dbReference>
<comment type="similarity">
    <text evidence="2 8">Belongs to the ferrochelatase family.</text>
</comment>
<evidence type="ECO:0000256" key="6">
    <source>
        <dbReference type="ARBA" id="ARBA00023244"/>
    </source>
</evidence>
<evidence type="ECO:0000256" key="2">
    <source>
        <dbReference type="ARBA" id="ARBA00007718"/>
    </source>
</evidence>
<dbReference type="SUPFAM" id="SSF53800">
    <property type="entry name" value="Chelatase"/>
    <property type="match status" value="1"/>
</dbReference>
<dbReference type="InterPro" id="IPR033644">
    <property type="entry name" value="Ferrochelatase_C"/>
</dbReference>
<dbReference type="Pfam" id="PF00762">
    <property type="entry name" value="Ferrochelatase"/>
    <property type="match status" value="1"/>
</dbReference>
<dbReference type="EMBL" id="OZ019896">
    <property type="protein sequence ID" value="CAK9222650.1"/>
    <property type="molecule type" value="Genomic_DNA"/>
</dbReference>
<dbReference type="InterPro" id="IPR001015">
    <property type="entry name" value="Ferrochelatase"/>
</dbReference>
<organism evidence="10 11">
    <name type="scientific">Sphagnum troendelagicum</name>
    <dbReference type="NCBI Taxonomy" id="128251"/>
    <lineage>
        <taxon>Eukaryota</taxon>
        <taxon>Viridiplantae</taxon>
        <taxon>Streptophyta</taxon>
        <taxon>Embryophyta</taxon>
        <taxon>Bryophyta</taxon>
        <taxon>Sphagnophytina</taxon>
        <taxon>Sphagnopsida</taxon>
        <taxon>Sphagnales</taxon>
        <taxon>Sphagnaceae</taxon>
        <taxon>Sphagnum</taxon>
    </lineage>
</organism>
<protein>
    <recommendedName>
        <fullName evidence="8">Ferrochelatase</fullName>
        <ecNumber evidence="8">4.98.1.1</ecNumber>
    </recommendedName>
</protein>
<evidence type="ECO:0000313" key="11">
    <source>
        <dbReference type="Proteomes" id="UP001497512"/>
    </source>
</evidence>
<proteinExistence type="inferred from homology"/>
<dbReference type="Gene3D" id="3.40.50.1400">
    <property type="match status" value="2"/>
</dbReference>
<comment type="function">
    <text evidence="8">Catalyzes the ferrous insertion into protoporphyrin IX.</text>
</comment>
<dbReference type="Proteomes" id="UP001497512">
    <property type="component" value="Chromosome 4"/>
</dbReference>
<comment type="catalytic activity">
    <reaction evidence="7 8">
        <text>heme b + 2 H(+) = protoporphyrin IX + Fe(2+)</text>
        <dbReference type="Rhea" id="RHEA:22584"/>
        <dbReference type="ChEBI" id="CHEBI:15378"/>
        <dbReference type="ChEBI" id="CHEBI:29033"/>
        <dbReference type="ChEBI" id="CHEBI:57306"/>
        <dbReference type="ChEBI" id="CHEBI:60344"/>
        <dbReference type="EC" id="4.98.1.1"/>
    </reaction>
</comment>
<sequence length="529" mass="58962">MNFDAASATHRACSTSISLTLHWSSLPQNTNNLRQLHAEYQDMKLSLPTRLPSSFLKRSPVPRQKMHSRISSSDVLPQVSLDISVDERTAGDRPEKAQSPLLTNVASSNKPKDGERVGVLLLNLGGPESLEDVQPFLFNLFADPDIIRLPRLFRFLQRPLAQFISTLRAPKSAEGYAAIGGGSPLRQMTAEQADALSLALKGKNLPAKVYVGMRYWHPFTEEAISQIKSDGITRLVVLPLYPQFSISTSGSSLRLLENIFREDEYLVNMQHTVIPSWYQREGYVQAMANLIEKEVYKFEKPEEVHIFFSAHGVPVTYVEDAGDPYKAEMEECVELIMNAVKDRGINCQHTLAYQSRVGPVEWLKPYTDVTIRELGKCGIKNLLAVPVSFVSEHIETLEEIDMEYRQLALESGIKNWGRVPALGCEPTFIADLADAVIEALPYVGAMAVSNLEARQSLVPLGSVEELLATYDALRRELPAPVSLWEWGWTKSAETWNGRAAMLAVLLLLVLEVTTGQGVLHQWGILPPIN</sequence>
<dbReference type="NCBIfam" id="TIGR00109">
    <property type="entry name" value="hemH"/>
    <property type="match status" value="1"/>
</dbReference>
<dbReference type="PROSITE" id="PS00534">
    <property type="entry name" value="FERROCHELATASE"/>
    <property type="match status" value="1"/>
</dbReference>
<keyword evidence="3 8" id="KW-0408">Iron</keyword>
<feature type="region of interest" description="Disordered" evidence="9">
    <location>
        <begin position="54"/>
        <end position="73"/>
    </location>
</feature>
<evidence type="ECO:0000256" key="7">
    <source>
        <dbReference type="ARBA" id="ARBA00049380"/>
    </source>
</evidence>
<gene>
    <name evidence="10" type="ORF">CSSPTR1EN2_LOCUS16269</name>
</gene>
<dbReference type="SUPFAM" id="SSF103511">
    <property type="entry name" value="Chlorophyll a-b binding protein"/>
    <property type="match status" value="1"/>
</dbReference>
<dbReference type="Gene3D" id="1.10.3460.10">
    <property type="entry name" value="Chlorophyll a/b binding protein domain"/>
    <property type="match status" value="1"/>
</dbReference>
<dbReference type="CDD" id="cd03411">
    <property type="entry name" value="Ferrochelatase_N"/>
    <property type="match status" value="1"/>
</dbReference>
<evidence type="ECO:0000256" key="8">
    <source>
        <dbReference type="RuleBase" id="RU000607"/>
    </source>
</evidence>
<keyword evidence="5 8" id="KW-0456">Lyase</keyword>
<keyword evidence="4 8" id="KW-0350">Heme biosynthesis</keyword>
<comment type="pathway">
    <text evidence="1 8">Porphyrin-containing compound metabolism; protoheme biosynthesis; protoheme from protoporphyrin-IX: step 1/1.</text>
</comment>
<dbReference type="CDD" id="cd00419">
    <property type="entry name" value="Ferrochelatase_C"/>
    <property type="match status" value="1"/>
</dbReference>
<accession>A0ABP0UIG1</accession>
<reference evidence="10" key="1">
    <citation type="submission" date="2024-02" db="EMBL/GenBank/DDBJ databases">
        <authorList>
            <consortium name="ELIXIR-Norway"/>
            <consortium name="Elixir Norway"/>
        </authorList>
    </citation>
    <scope>NUCLEOTIDE SEQUENCE</scope>
</reference>
<evidence type="ECO:0000256" key="9">
    <source>
        <dbReference type="SAM" id="MobiDB-lite"/>
    </source>
</evidence>
<evidence type="ECO:0000256" key="1">
    <source>
        <dbReference type="ARBA" id="ARBA00004943"/>
    </source>
</evidence>
<comment type="subcellular location">
    <subcellularLocation>
        <location evidence="8">Plastid</location>
        <location evidence="8">Chloroplast</location>
    </subcellularLocation>
</comment>
<evidence type="ECO:0000256" key="3">
    <source>
        <dbReference type="ARBA" id="ARBA00023004"/>
    </source>
</evidence>
<keyword evidence="6 8" id="KW-0627">Porphyrin biosynthesis</keyword>
<keyword evidence="11" id="KW-1185">Reference proteome</keyword>
<dbReference type="PANTHER" id="PTHR11108:SF1">
    <property type="entry name" value="FERROCHELATASE, MITOCHONDRIAL"/>
    <property type="match status" value="1"/>
</dbReference>
<dbReference type="HAMAP" id="MF_00323">
    <property type="entry name" value="Ferrochelatase"/>
    <property type="match status" value="1"/>
</dbReference>
<dbReference type="InterPro" id="IPR033659">
    <property type="entry name" value="Ferrochelatase_N"/>
</dbReference>
<keyword evidence="8" id="KW-0934">Plastid</keyword>
<keyword evidence="8" id="KW-0150">Chloroplast</keyword>
<evidence type="ECO:0000256" key="5">
    <source>
        <dbReference type="ARBA" id="ARBA00023239"/>
    </source>
</evidence>
<dbReference type="PANTHER" id="PTHR11108">
    <property type="entry name" value="FERROCHELATASE"/>
    <property type="match status" value="1"/>
</dbReference>
<evidence type="ECO:0000313" key="10">
    <source>
        <dbReference type="EMBL" id="CAK9222650.1"/>
    </source>
</evidence>
<dbReference type="EC" id="4.98.1.1" evidence="8"/>